<organism evidence="2 3">
    <name type="scientific">Vibrio coralliilyticus</name>
    <dbReference type="NCBI Taxonomy" id="190893"/>
    <lineage>
        <taxon>Bacteria</taxon>
        <taxon>Pseudomonadati</taxon>
        <taxon>Pseudomonadota</taxon>
        <taxon>Gammaproteobacteria</taxon>
        <taxon>Vibrionales</taxon>
        <taxon>Vibrionaceae</taxon>
        <taxon>Vibrio</taxon>
    </lineage>
</organism>
<dbReference type="EMBL" id="VTXP01000004">
    <property type="protein sequence ID" value="NOJ23233.1"/>
    <property type="molecule type" value="Genomic_DNA"/>
</dbReference>
<feature type="compositionally biased region" description="Polar residues" evidence="1">
    <location>
        <begin position="48"/>
        <end position="71"/>
    </location>
</feature>
<dbReference type="RefSeq" id="WP_171352581.1">
    <property type="nucleotide sequence ID" value="NZ_VTXP01000004.1"/>
</dbReference>
<feature type="region of interest" description="Disordered" evidence="1">
    <location>
        <begin position="20"/>
        <end position="72"/>
    </location>
</feature>
<sequence length="273" mass="29871">MEFLIFIGVCWLLSKLFSGTKSSSSTANSTRNTRNTRNSSHRDTTSTPLQTKPSTPPQSYRPTARTSSVTNRPAIRFSEGSSGFDVASTSLNSSSSGVVNVDLSGLHDAFTGAPLDKNLGLHQCQRCKVFYHSESVTVLKEANAGQCVACPSTQIRAVNVGQEKKSGRDYTPEVITLSNYREHVGSVVTFEAKVIEVKESRRGSDFAVMFERKSWTQGFKLVFFRRAVTKVGGKPYISSLGGKTVKVRGLVVNHPKYGYQIIVSEKSMILGAR</sequence>
<comment type="caution">
    <text evidence="2">The sequence shown here is derived from an EMBL/GenBank/DDBJ whole genome shotgun (WGS) entry which is preliminary data.</text>
</comment>
<dbReference type="AlphaFoldDB" id="A0AAP6ZQR3"/>
<reference evidence="2 3" key="1">
    <citation type="submission" date="2019-09" db="EMBL/GenBank/DDBJ databases">
        <title>Draft genome sequencing and comparative genomics of hatchery-associated Vibrios.</title>
        <authorList>
            <person name="Kehlet-Delgado H."/>
            <person name="Mueller R.S."/>
        </authorList>
    </citation>
    <scope>NUCLEOTIDE SEQUENCE [LARGE SCALE GENOMIC DNA]</scope>
    <source>
        <strain evidence="2 3">09-121-3</strain>
    </source>
</reference>
<name>A0AAP6ZQR3_9VIBR</name>
<feature type="compositionally biased region" description="Low complexity" evidence="1">
    <location>
        <begin position="20"/>
        <end position="38"/>
    </location>
</feature>
<proteinExistence type="predicted"/>
<gene>
    <name evidence="2" type="ORF">F0238_10880</name>
</gene>
<evidence type="ECO:0000313" key="2">
    <source>
        <dbReference type="EMBL" id="NOJ23233.1"/>
    </source>
</evidence>
<evidence type="ECO:0000256" key="1">
    <source>
        <dbReference type="SAM" id="MobiDB-lite"/>
    </source>
</evidence>
<evidence type="ECO:0000313" key="3">
    <source>
        <dbReference type="Proteomes" id="UP000576645"/>
    </source>
</evidence>
<accession>A0AAP6ZQR3</accession>
<dbReference type="Proteomes" id="UP000576645">
    <property type="component" value="Unassembled WGS sequence"/>
</dbReference>
<protein>
    <submittedName>
        <fullName evidence="2">Uncharacterized protein</fullName>
    </submittedName>
</protein>